<dbReference type="GO" id="GO:0050660">
    <property type="term" value="F:flavin adenine dinucleotide binding"/>
    <property type="evidence" value="ECO:0007669"/>
    <property type="project" value="TreeGrafter"/>
</dbReference>
<keyword evidence="11" id="KW-0408">Iron</keyword>
<keyword evidence="8" id="KW-0274">FAD</keyword>
<dbReference type="InterPro" id="IPR008254">
    <property type="entry name" value="Flavodoxin/NO_synth"/>
</dbReference>
<dbReference type="Pfam" id="PF00667">
    <property type="entry name" value="FAD_binding_1"/>
    <property type="match status" value="1"/>
</dbReference>
<protein>
    <recommendedName>
        <fullName evidence="12">NADPH--hemoprotein reductase</fullName>
        <ecNumber evidence="12">1.6.2.4</ecNumber>
    </recommendedName>
</protein>
<comment type="similarity">
    <text evidence="3">In the N-terminal section; belongs to the cytochrome P450 family.</text>
</comment>
<dbReference type="Gene3D" id="3.40.50.80">
    <property type="entry name" value="Nucleotide-binding domain of ferredoxin-NADP reductase (FNR) module"/>
    <property type="match status" value="1"/>
</dbReference>
<name>A0A9W8AQZ1_9FUNG</name>
<keyword evidence="17" id="KW-1185">Reference proteome</keyword>
<evidence type="ECO:0000256" key="6">
    <source>
        <dbReference type="ARBA" id="ARBA00022643"/>
    </source>
</evidence>
<dbReference type="SUPFAM" id="SSF63380">
    <property type="entry name" value="Riboflavin synthase domain-like"/>
    <property type="match status" value="1"/>
</dbReference>
<dbReference type="GO" id="GO:0004497">
    <property type="term" value="F:monooxygenase activity"/>
    <property type="evidence" value="ECO:0007669"/>
    <property type="project" value="InterPro"/>
</dbReference>
<dbReference type="GO" id="GO:0003958">
    <property type="term" value="F:NADPH-hemoprotein reductase activity"/>
    <property type="evidence" value="ECO:0007669"/>
    <property type="project" value="UniProtKB-EC"/>
</dbReference>
<comment type="cofactor">
    <cofactor evidence="1">
        <name>FMN</name>
        <dbReference type="ChEBI" id="CHEBI:58210"/>
    </cofactor>
</comment>
<evidence type="ECO:0000256" key="10">
    <source>
        <dbReference type="ARBA" id="ARBA00023002"/>
    </source>
</evidence>
<dbReference type="PROSITE" id="PS51384">
    <property type="entry name" value="FAD_FR"/>
    <property type="match status" value="1"/>
</dbReference>
<dbReference type="Pfam" id="PF00067">
    <property type="entry name" value="p450"/>
    <property type="match status" value="1"/>
</dbReference>
<evidence type="ECO:0000256" key="13">
    <source>
        <dbReference type="ARBA" id="ARBA00049342"/>
    </source>
</evidence>
<accession>A0A9W8AQZ1</accession>
<keyword evidence="7" id="KW-0479">Metal-binding</keyword>
<feature type="domain" description="FAD-binding FR-type" evidence="15">
    <location>
        <begin position="872"/>
        <end position="1147"/>
    </location>
</feature>
<comment type="caution">
    <text evidence="16">The sequence shown here is derived from an EMBL/GenBank/DDBJ whole genome shotgun (WGS) entry which is preliminary data.</text>
</comment>
<dbReference type="PROSITE" id="PS50902">
    <property type="entry name" value="FLAVODOXIN_LIKE"/>
    <property type="match status" value="1"/>
</dbReference>
<keyword evidence="6" id="KW-0288">FMN</keyword>
<dbReference type="InterPro" id="IPR001128">
    <property type="entry name" value="Cyt_P450"/>
</dbReference>
<dbReference type="Gene3D" id="3.40.50.360">
    <property type="match status" value="1"/>
</dbReference>
<dbReference type="InterPro" id="IPR017927">
    <property type="entry name" value="FAD-bd_FR_type"/>
</dbReference>
<organism evidence="16 17">
    <name type="scientific">Dispira parvispora</name>
    <dbReference type="NCBI Taxonomy" id="1520584"/>
    <lineage>
        <taxon>Eukaryota</taxon>
        <taxon>Fungi</taxon>
        <taxon>Fungi incertae sedis</taxon>
        <taxon>Zoopagomycota</taxon>
        <taxon>Kickxellomycotina</taxon>
        <taxon>Dimargaritomycetes</taxon>
        <taxon>Dimargaritales</taxon>
        <taxon>Dimargaritaceae</taxon>
        <taxon>Dispira</taxon>
    </lineage>
</organism>
<evidence type="ECO:0000313" key="16">
    <source>
        <dbReference type="EMBL" id="KAJ1961442.1"/>
    </source>
</evidence>
<dbReference type="InterPro" id="IPR039261">
    <property type="entry name" value="FNR_nucleotide-bd"/>
</dbReference>
<evidence type="ECO:0000256" key="1">
    <source>
        <dbReference type="ARBA" id="ARBA00001917"/>
    </source>
</evidence>
<keyword evidence="4" id="KW-0813">Transport</keyword>
<dbReference type="PRINTS" id="PR00371">
    <property type="entry name" value="FPNCR"/>
</dbReference>
<dbReference type="SUPFAM" id="SSF48264">
    <property type="entry name" value="Cytochrome P450"/>
    <property type="match status" value="1"/>
</dbReference>
<dbReference type="InterPro" id="IPR003097">
    <property type="entry name" value="CysJ-like_FAD-binding"/>
</dbReference>
<dbReference type="EMBL" id="JANBPY010001139">
    <property type="protein sequence ID" value="KAJ1961442.1"/>
    <property type="molecule type" value="Genomic_DNA"/>
</dbReference>
<dbReference type="EC" id="1.6.2.4" evidence="12"/>
<evidence type="ECO:0000256" key="7">
    <source>
        <dbReference type="ARBA" id="ARBA00022723"/>
    </source>
</evidence>
<dbReference type="InterPro" id="IPR036396">
    <property type="entry name" value="Cyt_P450_sf"/>
</dbReference>
<evidence type="ECO:0000256" key="8">
    <source>
        <dbReference type="ARBA" id="ARBA00022827"/>
    </source>
</evidence>
<keyword evidence="5" id="KW-0285">Flavoprotein</keyword>
<evidence type="ECO:0000256" key="4">
    <source>
        <dbReference type="ARBA" id="ARBA00022448"/>
    </source>
</evidence>
<evidence type="ECO:0000256" key="9">
    <source>
        <dbReference type="ARBA" id="ARBA00022857"/>
    </source>
</evidence>
<dbReference type="Gene3D" id="1.20.990.10">
    <property type="entry name" value="NADPH-cytochrome p450 Reductase, Chain A, domain 3"/>
    <property type="match status" value="2"/>
</dbReference>
<dbReference type="InterPro" id="IPR017972">
    <property type="entry name" value="Cyt_P450_CS"/>
</dbReference>
<keyword evidence="10" id="KW-0560">Oxidoreductase</keyword>
<evidence type="ECO:0000313" key="17">
    <source>
        <dbReference type="Proteomes" id="UP001150925"/>
    </source>
</evidence>
<dbReference type="InterPro" id="IPR001433">
    <property type="entry name" value="OxRdtase_FAD/NAD-bd"/>
</dbReference>
<dbReference type="GO" id="GO:0020037">
    <property type="term" value="F:heme binding"/>
    <property type="evidence" value="ECO:0007669"/>
    <property type="project" value="InterPro"/>
</dbReference>
<dbReference type="InterPro" id="IPR023173">
    <property type="entry name" value="NADPH_Cyt_P450_Rdtase_alpha"/>
</dbReference>
<evidence type="ECO:0000256" key="3">
    <source>
        <dbReference type="ARBA" id="ARBA00010018"/>
    </source>
</evidence>
<proteinExistence type="inferred from homology"/>
<evidence type="ECO:0000256" key="11">
    <source>
        <dbReference type="ARBA" id="ARBA00023004"/>
    </source>
</evidence>
<evidence type="ECO:0000256" key="5">
    <source>
        <dbReference type="ARBA" id="ARBA00022630"/>
    </source>
</evidence>
<dbReference type="Proteomes" id="UP001150925">
    <property type="component" value="Unassembled WGS sequence"/>
</dbReference>
<keyword evidence="9" id="KW-0521">NADP</keyword>
<comment type="cofactor">
    <cofactor evidence="2">
        <name>FAD</name>
        <dbReference type="ChEBI" id="CHEBI:57692"/>
    </cofactor>
</comment>
<evidence type="ECO:0000256" key="12">
    <source>
        <dbReference type="ARBA" id="ARBA00023797"/>
    </source>
</evidence>
<gene>
    <name evidence="16" type="ORF">IWQ62_003868</name>
</gene>
<feature type="domain" description="Flavodoxin-like" evidence="14">
    <location>
        <begin position="632"/>
        <end position="808"/>
    </location>
</feature>
<dbReference type="InterPro" id="IPR017938">
    <property type="entry name" value="Riboflavin_synthase-like_b-brl"/>
</dbReference>
<dbReference type="SUPFAM" id="SSF52343">
    <property type="entry name" value="Ferredoxin reductase-like, C-terminal NADP-linked domain"/>
    <property type="match status" value="1"/>
</dbReference>
<reference evidence="16" key="1">
    <citation type="submission" date="2022-07" db="EMBL/GenBank/DDBJ databases">
        <title>Phylogenomic reconstructions and comparative analyses of Kickxellomycotina fungi.</title>
        <authorList>
            <person name="Reynolds N.K."/>
            <person name="Stajich J.E."/>
            <person name="Barry K."/>
            <person name="Grigoriev I.V."/>
            <person name="Crous P."/>
            <person name="Smith M.E."/>
        </authorList>
    </citation>
    <scope>NUCLEOTIDE SEQUENCE</scope>
    <source>
        <strain evidence="16">RSA 1196</strain>
    </source>
</reference>
<dbReference type="GO" id="GO:0005829">
    <property type="term" value="C:cytosol"/>
    <property type="evidence" value="ECO:0007669"/>
    <property type="project" value="TreeGrafter"/>
</dbReference>
<dbReference type="Pfam" id="PF00175">
    <property type="entry name" value="NAD_binding_1"/>
    <property type="match status" value="1"/>
</dbReference>
<dbReference type="PANTHER" id="PTHR19384">
    <property type="entry name" value="NITRIC OXIDE SYNTHASE-RELATED"/>
    <property type="match status" value="1"/>
</dbReference>
<dbReference type="PANTHER" id="PTHR19384:SF17">
    <property type="entry name" value="NADPH--CYTOCHROME P450 REDUCTASE"/>
    <property type="match status" value="1"/>
</dbReference>
<dbReference type="OrthoDB" id="1470350at2759"/>
<dbReference type="GO" id="GO:0016705">
    <property type="term" value="F:oxidoreductase activity, acting on paired donors, with incorporation or reduction of molecular oxygen"/>
    <property type="evidence" value="ECO:0007669"/>
    <property type="project" value="InterPro"/>
</dbReference>
<dbReference type="GO" id="GO:0010181">
    <property type="term" value="F:FMN binding"/>
    <property type="evidence" value="ECO:0007669"/>
    <property type="project" value="InterPro"/>
</dbReference>
<evidence type="ECO:0000256" key="2">
    <source>
        <dbReference type="ARBA" id="ARBA00001974"/>
    </source>
</evidence>
<dbReference type="GO" id="GO:0005506">
    <property type="term" value="F:iron ion binding"/>
    <property type="evidence" value="ECO:0007669"/>
    <property type="project" value="InterPro"/>
</dbReference>
<dbReference type="SUPFAM" id="SSF52218">
    <property type="entry name" value="Flavoproteins"/>
    <property type="match status" value="1"/>
</dbReference>
<dbReference type="InterPro" id="IPR029039">
    <property type="entry name" value="Flavoprotein-like_sf"/>
</dbReference>
<dbReference type="InterPro" id="IPR001709">
    <property type="entry name" value="Flavoprot_Pyr_Nucl_cyt_Rdtase"/>
</dbReference>
<evidence type="ECO:0000259" key="15">
    <source>
        <dbReference type="PROSITE" id="PS51384"/>
    </source>
</evidence>
<dbReference type="PROSITE" id="PS00086">
    <property type="entry name" value="CYTOCHROME_P450"/>
    <property type="match status" value="1"/>
</dbReference>
<dbReference type="PRINTS" id="PR00369">
    <property type="entry name" value="FLAVODOXIN"/>
</dbReference>
<dbReference type="Gene3D" id="2.40.30.10">
    <property type="entry name" value="Translation factors"/>
    <property type="match status" value="2"/>
</dbReference>
<dbReference type="InterPro" id="IPR001094">
    <property type="entry name" value="Flavdoxin-like"/>
</dbReference>
<comment type="catalytic activity">
    <reaction evidence="13">
        <text>2 oxidized [cytochrome P450] + NADPH = 2 reduced [cytochrome P450] + NADP(+) + H(+)</text>
        <dbReference type="Rhea" id="RHEA:24040"/>
        <dbReference type="Rhea" id="RHEA-COMP:14627"/>
        <dbReference type="Rhea" id="RHEA-COMP:14628"/>
        <dbReference type="ChEBI" id="CHEBI:15378"/>
        <dbReference type="ChEBI" id="CHEBI:55376"/>
        <dbReference type="ChEBI" id="CHEBI:57783"/>
        <dbReference type="ChEBI" id="CHEBI:58349"/>
        <dbReference type="ChEBI" id="CHEBI:60344"/>
        <dbReference type="EC" id="1.6.2.4"/>
    </reaction>
</comment>
<sequence length="1323" mass="149985">MRFSRKVAVQLSGVALGLAEQPLFSPLTPDKLRPHFIVVVPEGGSEEKDGVILTMNSSTTFAEFVTLVSSKLELESTDFRFCNGEGVHLTTLDAIQKTFVVYVSTDTFRQPIPGPAPYPLLGNLDVFLGDLVGQEHSVLTKYNHLVTLTMLGQETVVTSDPKYAQHFLTESEYFSKRISYPLGELQAVAGNGLFTSDTDTEEWHLAHKLLMPAFSASAIRGYIRNMAESASKAVRIFDKFADNQQKFPITHWTTNIALETIATVGFGYNFNLLESTEPTVHPFVQAIHYTLTETFNRMVLSPYWKYLPLPRNYEFRRQVKLMTDTVDNVIQERRAQPELCTAKKDILGYMLNTYDLDNKGNKRYIQDVNIRDQVLTFLIAGHETTSNTMSWCLYLLNNHPNIKHRVLQEIDEANLPTDDLVTAQHIAKLTYLTQCIKETLRLYPPVFTLIKQCIKDAVLPGGYEVKAGTPCQTMTYALHRHPDHWGPNPDEFNPDHFTPEAIAKRHPYAWMPFSTGPRACIGMQFALQEIKIVLAYLLRRFDFSNVSPEPVTWDRSTITLKPLDLRMTVRYRTFTHPCMPPTGIPRPLNELNVSSQVSGQSVSYLASKLNSVFLGTSQDDRVNSKPRDLPHFTLLYGSNMGMSEEYARQLGSQLDYLGCTVRQLASLDEWVQDRRNIGVDGWPTLAHKPPDRMHYTVFIASTYNGLAPDNAVKFHRYLQNLVKEAEEDGGGSMTSSTTLDEEGKPFRHLQYALFGCGNSQWRTFQAFPRFIKHCLSTLGGRKIFPSGRTDSDLEDTDQVFLDWSTELVSDLFLKLGVRPQVKETPSHVQPTTFPHRSLTGKKLDEAVGLEWHAIPKQISSPWLGYQKCFLEKGYTPVTVISNRQLRSPDANSGGIYHVELRPSRSLDYRPGDHLEIAPQNQPELVERVGKALGLELDKVYSVSATCVELEGVAKRALVKNIPPRGTVRDTLIYYADLTGPLHSPLVYAVAKAQVQESLGSSLEPVLLTLLRVDQIAWADLSLVRLLHYAALTHPQLCRQAQKEIQQRFRTVAEFLLESADYTRSFTWADWLVQLYTMTPRRYSIASCQAATVTQSNHFDVHLTVAVVRDRYQGRLYPGLTSDYLATSPNPQLWVRKQQHDFPAFHLAPLAVPVIMIGAGSGIAPFRGFLQERGHQKDQKLVNATRCPMLLYFGCRNPQQDYLYREELEHYVRINVLDRLTVAFSRCDVSDHTQMDVTPLQGIRCEYNAYVQQCLKQDGAMLWDLWNNQNAKLYVCGSTKLDAGVWEALLALVQEHGYMLLGEAEQYLLRKKESGHYLQDVWSP</sequence>
<evidence type="ECO:0000259" key="14">
    <source>
        <dbReference type="PROSITE" id="PS50902"/>
    </source>
</evidence>
<dbReference type="Gene3D" id="1.10.630.10">
    <property type="entry name" value="Cytochrome P450"/>
    <property type="match status" value="1"/>
</dbReference>
<dbReference type="Pfam" id="PF00258">
    <property type="entry name" value="Flavodoxin_1"/>
    <property type="match status" value="1"/>
</dbReference>